<dbReference type="EMBL" id="CP084166">
    <property type="protein sequence ID" value="UJG39554.1"/>
    <property type="molecule type" value="Genomic_DNA"/>
</dbReference>
<sequence>MECSCKVTYGIVYSYTTKLYIKDTTQDLEFYIESDDMLTSSFINDPIFWFSPME</sequence>
<dbReference type="AlphaFoldDB" id="A0A9Y1FK52"/>
<organism evidence="1">
    <name type="scientific">Candidatus Heimdallarchaeum aukensis</name>
    <dbReference type="NCBI Taxonomy" id="2876573"/>
    <lineage>
        <taxon>Archaea</taxon>
        <taxon>Promethearchaeati</taxon>
        <taxon>Candidatus Heimdallarchaeota</taxon>
        <taxon>Candidatus Heimdallarchaeia (ex Rinke et al. 2021) (nom. nud.)</taxon>
        <taxon>Candidatus Heimdallarchaeales</taxon>
        <taxon>Candidatus Heimdallarchaeaceae</taxon>
        <taxon>Candidatus Heimdallarchaeum</taxon>
    </lineage>
</organism>
<reference evidence="1" key="1">
    <citation type="journal article" date="2022" name="Nat. Microbiol.">
        <title>Unique mobile elements and scalable gene flow at the prokaryote-eukaryote boundary revealed by circularized Asgard archaea genomes.</title>
        <authorList>
            <person name="Wu F."/>
            <person name="Speth D.R."/>
            <person name="Philosof A."/>
            <person name="Cremiere A."/>
            <person name="Narayanan A."/>
            <person name="Barco R.A."/>
            <person name="Connon S.A."/>
            <person name="Amend J.P."/>
            <person name="Antoshechkin I.A."/>
            <person name="Orphan V.J."/>
        </authorList>
    </citation>
    <scope>NUCLEOTIDE SEQUENCE</scope>
    <source>
        <strain evidence="1">PM71</strain>
    </source>
</reference>
<accession>A0A9Y1FK52</accession>
<evidence type="ECO:0000313" key="1">
    <source>
        <dbReference type="EMBL" id="UJG39554.1"/>
    </source>
</evidence>
<proteinExistence type="predicted"/>
<dbReference type="Proteomes" id="UP001201020">
    <property type="component" value="Chromosome"/>
</dbReference>
<protein>
    <submittedName>
        <fullName evidence="1">Uncharacterized protein</fullName>
    </submittedName>
</protein>
<name>A0A9Y1FK52_9ARCH</name>
<gene>
    <name evidence="1" type="ORF">K9W45_06700</name>
</gene>